<organism evidence="1 2">
    <name type="scientific">Geobacter soli</name>
    <dbReference type="NCBI Taxonomy" id="1510391"/>
    <lineage>
        <taxon>Bacteria</taxon>
        <taxon>Pseudomonadati</taxon>
        <taxon>Thermodesulfobacteriota</taxon>
        <taxon>Desulfuromonadia</taxon>
        <taxon>Geobacterales</taxon>
        <taxon>Geobacteraceae</taxon>
        <taxon>Geobacter</taxon>
    </lineage>
</organism>
<evidence type="ECO:0000313" key="1">
    <source>
        <dbReference type="EMBL" id="KIE41547.1"/>
    </source>
</evidence>
<proteinExistence type="predicted"/>
<dbReference type="EMBL" id="JXBL01000001">
    <property type="protein sequence ID" value="KIE41547.1"/>
    <property type="molecule type" value="Genomic_DNA"/>
</dbReference>
<dbReference type="RefSeq" id="WP_039643331.1">
    <property type="nucleotide sequence ID" value="NZ_JXBL01000001.1"/>
</dbReference>
<dbReference type="AlphaFoldDB" id="A0A0C1QLS2"/>
<keyword evidence="2" id="KW-1185">Reference proteome</keyword>
<comment type="caution">
    <text evidence="1">The sequence shown here is derived from an EMBL/GenBank/DDBJ whole genome shotgun (WGS) entry which is preliminary data.</text>
</comment>
<dbReference type="Proteomes" id="UP000031433">
    <property type="component" value="Unassembled WGS sequence"/>
</dbReference>
<gene>
    <name evidence="1" type="ORF">SE37_02325</name>
</gene>
<name>A0A0C1QLS2_9BACT</name>
<protein>
    <submittedName>
        <fullName evidence="1">Uncharacterized protein</fullName>
    </submittedName>
</protein>
<sequence>MKNELFLKYVGAFTENDSEIPLSDLGKSLASFERLVAELVKICRVNGEVVVTATVSREGSHVVDTIIHINNVAGQLPFDVPEYFIQFLKMAGDESWRQVAEHFKDLNNIREGLNSYVADHPVDIGVITWLITKLINKARNHKRSPFVEDKELPARVAKELYGLIKRNGFKGFVSPIINESVGEIEISPDREFRAGSAKINEGNFEDYLTEDNEILPDFVNGVEVVLDGEITSVKGTRGDSLTFQYIESGTVYNLELFPLAGKNTKHYVQFYKERVRVTAIVERTSMYKKPKLHLSDIEQAQATLNFE</sequence>
<evidence type="ECO:0000313" key="2">
    <source>
        <dbReference type="Proteomes" id="UP000031433"/>
    </source>
</evidence>
<accession>A0A0C1QLS2</accession>
<reference evidence="1 2" key="1">
    <citation type="submission" date="2015-01" db="EMBL/GenBank/DDBJ databases">
        <title>Genome sequence of the anaerobic bacterium Geobacter soli GSS01, a dissimilatory Fe(III) reducer from soil.</title>
        <authorList>
            <person name="Yang G."/>
            <person name="Zhou S."/>
        </authorList>
    </citation>
    <scope>NUCLEOTIDE SEQUENCE [LARGE SCALE GENOMIC DNA]</scope>
    <source>
        <strain evidence="1 2">GSS01</strain>
    </source>
</reference>